<sequence length="77" mass="9126">MKRYKTKAPRGKNNLAKTALEMMRSQQSKHGYNFCEKCTRSDKGLSIHHIVYRSERPKHPMLHEKINLIILCTFHED</sequence>
<proteinExistence type="predicted"/>
<gene>
    <name evidence="1" type="ORF">S01H1_13791</name>
</gene>
<organism evidence="1">
    <name type="scientific">marine sediment metagenome</name>
    <dbReference type="NCBI Taxonomy" id="412755"/>
    <lineage>
        <taxon>unclassified sequences</taxon>
        <taxon>metagenomes</taxon>
        <taxon>ecological metagenomes</taxon>
    </lineage>
</organism>
<evidence type="ECO:0008006" key="2">
    <source>
        <dbReference type="Google" id="ProtNLM"/>
    </source>
</evidence>
<reference evidence="1" key="1">
    <citation type="journal article" date="2014" name="Front. Microbiol.">
        <title>High frequency of phylogenetically diverse reductive dehalogenase-homologous genes in deep subseafloor sedimentary metagenomes.</title>
        <authorList>
            <person name="Kawai M."/>
            <person name="Futagami T."/>
            <person name="Toyoda A."/>
            <person name="Takaki Y."/>
            <person name="Nishi S."/>
            <person name="Hori S."/>
            <person name="Arai W."/>
            <person name="Tsubouchi T."/>
            <person name="Morono Y."/>
            <person name="Uchiyama I."/>
            <person name="Ito T."/>
            <person name="Fujiyama A."/>
            <person name="Inagaki F."/>
            <person name="Takami H."/>
        </authorList>
    </citation>
    <scope>NUCLEOTIDE SEQUENCE</scope>
    <source>
        <strain evidence="1">Expedition CK06-06</strain>
    </source>
</reference>
<dbReference type="EMBL" id="BARS01007130">
    <property type="protein sequence ID" value="GAF78733.1"/>
    <property type="molecule type" value="Genomic_DNA"/>
</dbReference>
<protein>
    <recommendedName>
        <fullName evidence="2">HNH domain-containing protein</fullName>
    </recommendedName>
</protein>
<evidence type="ECO:0000313" key="1">
    <source>
        <dbReference type="EMBL" id="GAF78733.1"/>
    </source>
</evidence>
<dbReference type="AlphaFoldDB" id="X0SCE3"/>
<accession>X0SCE3</accession>
<name>X0SCE3_9ZZZZ</name>
<comment type="caution">
    <text evidence="1">The sequence shown here is derived from an EMBL/GenBank/DDBJ whole genome shotgun (WGS) entry which is preliminary data.</text>
</comment>